<sequence length="68" mass="7419">MKVSIKLALAVPVVCRNSSTCNRDRNLDFVALMCSQFHAGCMPTHVSPRFNHTISTISPLLLSTRSSG</sequence>
<evidence type="ECO:0000313" key="2">
    <source>
        <dbReference type="Proteomes" id="UP001367508"/>
    </source>
</evidence>
<keyword evidence="2" id="KW-1185">Reference proteome</keyword>
<name>A0AAN9L3X7_CANGL</name>
<reference evidence="1 2" key="1">
    <citation type="submission" date="2024-01" db="EMBL/GenBank/DDBJ databases">
        <title>The genomes of 5 underutilized Papilionoideae crops provide insights into root nodulation and disease resistanc.</title>
        <authorList>
            <person name="Jiang F."/>
        </authorList>
    </citation>
    <scope>NUCLEOTIDE SEQUENCE [LARGE SCALE GENOMIC DNA]</scope>
    <source>
        <strain evidence="1">LVBAO_FW01</strain>
        <tissue evidence="1">Leaves</tissue>
    </source>
</reference>
<gene>
    <name evidence="1" type="ORF">VNO77_22404</name>
</gene>
<comment type="caution">
    <text evidence="1">The sequence shown here is derived from an EMBL/GenBank/DDBJ whole genome shotgun (WGS) entry which is preliminary data.</text>
</comment>
<organism evidence="1 2">
    <name type="scientific">Canavalia gladiata</name>
    <name type="common">Sword bean</name>
    <name type="synonym">Dolichos gladiatus</name>
    <dbReference type="NCBI Taxonomy" id="3824"/>
    <lineage>
        <taxon>Eukaryota</taxon>
        <taxon>Viridiplantae</taxon>
        <taxon>Streptophyta</taxon>
        <taxon>Embryophyta</taxon>
        <taxon>Tracheophyta</taxon>
        <taxon>Spermatophyta</taxon>
        <taxon>Magnoliopsida</taxon>
        <taxon>eudicotyledons</taxon>
        <taxon>Gunneridae</taxon>
        <taxon>Pentapetalae</taxon>
        <taxon>rosids</taxon>
        <taxon>fabids</taxon>
        <taxon>Fabales</taxon>
        <taxon>Fabaceae</taxon>
        <taxon>Papilionoideae</taxon>
        <taxon>50 kb inversion clade</taxon>
        <taxon>NPAAA clade</taxon>
        <taxon>indigoferoid/millettioid clade</taxon>
        <taxon>Phaseoleae</taxon>
        <taxon>Canavalia</taxon>
    </lineage>
</organism>
<proteinExistence type="predicted"/>
<dbReference type="Proteomes" id="UP001367508">
    <property type="component" value="Unassembled WGS sequence"/>
</dbReference>
<protein>
    <submittedName>
        <fullName evidence="1">Uncharacterized protein</fullName>
    </submittedName>
</protein>
<dbReference type="AlphaFoldDB" id="A0AAN9L3X7"/>
<accession>A0AAN9L3X7</accession>
<evidence type="ECO:0000313" key="1">
    <source>
        <dbReference type="EMBL" id="KAK7328301.1"/>
    </source>
</evidence>
<dbReference type="EMBL" id="JAYMYQ010000005">
    <property type="protein sequence ID" value="KAK7328301.1"/>
    <property type="molecule type" value="Genomic_DNA"/>
</dbReference>